<keyword evidence="2" id="KW-0472">Membrane</keyword>
<feature type="transmembrane region" description="Helical" evidence="2">
    <location>
        <begin position="356"/>
        <end position="373"/>
    </location>
</feature>
<dbReference type="RefSeq" id="WP_339095848.1">
    <property type="nucleotide sequence ID" value="NZ_CP149782.1"/>
</dbReference>
<organism evidence="3">
    <name type="scientific">Deinococcus sp. VB142</name>
    <dbReference type="NCBI Taxonomy" id="3112952"/>
    <lineage>
        <taxon>Bacteria</taxon>
        <taxon>Thermotogati</taxon>
        <taxon>Deinococcota</taxon>
        <taxon>Deinococci</taxon>
        <taxon>Deinococcales</taxon>
        <taxon>Deinococcaceae</taxon>
        <taxon>Deinococcus</taxon>
    </lineage>
</organism>
<dbReference type="PANTHER" id="PTHR36840:SF1">
    <property type="entry name" value="BLL5714 PROTEIN"/>
    <property type="match status" value="1"/>
</dbReference>
<dbReference type="InterPro" id="IPR010640">
    <property type="entry name" value="Low_temperature_requirement_A"/>
</dbReference>
<feature type="compositionally biased region" description="Polar residues" evidence="1">
    <location>
        <begin position="11"/>
        <end position="22"/>
    </location>
</feature>
<protein>
    <submittedName>
        <fullName evidence="3">Low temperature requirement protein A</fullName>
    </submittedName>
</protein>
<dbReference type="Pfam" id="PF06772">
    <property type="entry name" value="LtrA"/>
    <property type="match status" value="1"/>
</dbReference>
<feature type="region of interest" description="Disordered" evidence="1">
    <location>
        <begin position="1"/>
        <end position="27"/>
    </location>
</feature>
<sequence length="428" mass="46412">MTHGQPDDLSLQGQTVSNQSHDPSVPGTPAGVEQKVSWLELFFDLIFVVAFDQLAKRLGDSQSLENILVFVVMFTAIWWAWASNATFAARYGNECRTYRWGTLAEIVLMAMIATIERGDLRQTGVYFAVAFGINRLLHAGLHLWADRRTPDAVTLSRRIASVVGTAGLLWLGSALLPGGSSAQLGVWVGALLLDFLNPVLARRRNLQALPHEGHLPERVGLLQIIALGGVMTEVVNGSRQQQLGWTVLLPALFSILSVVALWRIYFDQARALPLLRARMQGQLRGTLAWLYAHLPFTLSVVMLGVGLGQGISSDTAKEAATQQQFVVWPLGGALTTLAFLRWNSRRVAGQRAADRSLLALSVGALGAAALAFFDLDTLQVQGLVAALMVSVAVLVATDPATRQLGQLEETLGAHLEAAAQKEQRRQAT</sequence>
<dbReference type="EMBL" id="CP149782">
    <property type="protein sequence ID" value="WYF44669.1"/>
    <property type="molecule type" value="Genomic_DNA"/>
</dbReference>
<proteinExistence type="predicted"/>
<keyword evidence="2" id="KW-1133">Transmembrane helix</keyword>
<feature type="transmembrane region" description="Helical" evidence="2">
    <location>
        <begin position="243"/>
        <end position="266"/>
    </location>
</feature>
<name>A0AAU6Q213_9DEIO</name>
<dbReference type="PANTHER" id="PTHR36840">
    <property type="entry name" value="BLL5714 PROTEIN"/>
    <property type="match status" value="1"/>
</dbReference>
<keyword evidence="2" id="KW-0812">Transmembrane</keyword>
<evidence type="ECO:0000313" key="3">
    <source>
        <dbReference type="EMBL" id="WYF44669.1"/>
    </source>
</evidence>
<evidence type="ECO:0000256" key="1">
    <source>
        <dbReference type="SAM" id="MobiDB-lite"/>
    </source>
</evidence>
<dbReference type="AlphaFoldDB" id="A0AAU6Q213"/>
<evidence type="ECO:0000256" key="2">
    <source>
        <dbReference type="SAM" id="Phobius"/>
    </source>
</evidence>
<feature type="transmembrane region" description="Helical" evidence="2">
    <location>
        <begin position="379"/>
        <end position="397"/>
    </location>
</feature>
<reference evidence="3" key="1">
    <citation type="submission" date="2024-03" db="EMBL/GenBank/DDBJ databases">
        <title>Deinococcus weizhi sp. nov., isolated from human skin.</title>
        <authorList>
            <person name="Wei Z."/>
            <person name="Tian F."/>
            <person name="Yang C."/>
            <person name="Xin L.T."/>
            <person name="Wen Z.J."/>
            <person name="Lan K.C."/>
            <person name="Yu L."/>
            <person name="Zhe W."/>
            <person name="Dan F.D."/>
            <person name="Jun W."/>
            <person name="Rui Z."/>
            <person name="Yong X.J."/>
            <person name="Ting Y."/>
            <person name="Wei X."/>
            <person name="Xu Z.G."/>
            <person name="Xin Z."/>
            <person name="Dong F.G."/>
            <person name="Ni X.M."/>
            <person name="Zheng M.G."/>
            <person name="Chun Y."/>
            <person name="Qian W.X."/>
        </authorList>
    </citation>
    <scope>NUCLEOTIDE SEQUENCE</scope>
    <source>
        <strain evidence="3">VB142</strain>
    </source>
</reference>
<accession>A0AAU6Q213</accession>
<feature type="transmembrane region" description="Helical" evidence="2">
    <location>
        <begin position="287"/>
        <end position="305"/>
    </location>
</feature>
<feature type="transmembrane region" description="Helical" evidence="2">
    <location>
        <begin position="325"/>
        <end position="344"/>
    </location>
</feature>
<feature type="transmembrane region" description="Helical" evidence="2">
    <location>
        <begin position="67"/>
        <end position="88"/>
    </location>
</feature>
<gene>
    <name evidence="3" type="ORF">WDJ50_00720</name>
</gene>